<feature type="compositionally biased region" description="Low complexity" evidence="1">
    <location>
        <begin position="128"/>
        <end position="139"/>
    </location>
</feature>
<name>A0A0L0DJI2_THETB</name>
<evidence type="ECO:0000313" key="3">
    <source>
        <dbReference type="Proteomes" id="UP000054408"/>
    </source>
</evidence>
<feature type="region of interest" description="Disordered" evidence="1">
    <location>
        <begin position="111"/>
        <end position="232"/>
    </location>
</feature>
<keyword evidence="3" id="KW-1185">Reference proteome</keyword>
<sequence length="264" mass="28634">MSSSSRPPSGTLNELMLQAERAILWSAVGEEWREIRAPWVDACSSASSPQALAELLVALGRSMRPSVMHSRWPRMLPKWESKLGLASSYSDVSRMLLALEMNIDWNQATKSSRFRSGSSRDEWRSRVRSASSSTGASGSKPFSFGTLSAKPPRTFDDSSRFLAHGDMKTGYLPPSAPVSKKKLRKQSAGERKPLSFGHPASGEQALAVPQLSRSGGSSSAATDRTSASRSPLLALRRTQSTFCNSAARRTFVQALVLSSLVDPT</sequence>
<dbReference type="RefSeq" id="XP_013762253.1">
    <property type="nucleotide sequence ID" value="XM_013906799.1"/>
</dbReference>
<feature type="compositionally biased region" description="Basic and acidic residues" evidence="1">
    <location>
        <begin position="153"/>
        <end position="167"/>
    </location>
</feature>
<evidence type="ECO:0000313" key="2">
    <source>
        <dbReference type="EMBL" id="KNC52251.1"/>
    </source>
</evidence>
<organism evidence="2 3">
    <name type="scientific">Thecamonas trahens ATCC 50062</name>
    <dbReference type="NCBI Taxonomy" id="461836"/>
    <lineage>
        <taxon>Eukaryota</taxon>
        <taxon>Apusozoa</taxon>
        <taxon>Apusomonadida</taxon>
        <taxon>Apusomonadidae</taxon>
        <taxon>Thecamonas</taxon>
    </lineage>
</organism>
<dbReference type="EMBL" id="GL349436">
    <property type="protein sequence ID" value="KNC52251.1"/>
    <property type="molecule type" value="Genomic_DNA"/>
</dbReference>
<dbReference type="GeneID" id="25560850"/>
<accession>A0A0L0DJI2</accession>
<reference evidence="2 3" key="1">
    <citation type="submission" date="2010-05" db="EMBL/GenBank/DDBJ databases">
        <title>The Genome Sequence of Thecamonas trahens ATCC 50062.</title>
        <authorList>
            <consortium name="The Broad Institute Genome Sequencing Platform"/>
            <person name="Russ C."/>
            <person name="Cuomo C."/>
            <person name="Shea T."/>
            <person name="Young S.K."/>
            <person name="Zeng Q."/>
            <person name="Koehrsen M."/>
            <person name="Haas B."/>
            <person name="Borodovsky M."/>
            <person name="Guigo R."/>
            <person name="Alvarado L."/>
            <person name="Berlin A."/>
            <person name="Bochicchio J."/>
            <person name="Borenstein D."/>
            <person name="Chapman S."/>
            <person name="Chen Z."/>
            <person name="Freedman E."/>
            <person name="Gellesch M."/>
            <person name="Goldberg J."/>
            <person name="Griggs A."/>
            <person name="Gujja S."/>
            <person name="Heilman E."/>
            <person name="Heiman D."/>
            <person name="Hepburn T."/>
            <person name="Howarth C."/>
            <person name="Jen D."/>
            <person name="Larson L."/>
            <person name="Mehta T."/>
            <person name="Park D."/>
            <person name="Pearson M."/>
            <person name="Roberts A."/>
            <person name="Saif S."/>
            <person name="Shenoy N."/>
            <person name="Sisk P."/>
            <person name="Stolte C."/>
            <person name="Sykes S."/>
            <person name="Thomson T."/>
            <person name="Walk T."/>
            <person name="White J."/>
            <person name="Yandava C."/>
            <person name="Burger G."/>
            <person name="Gray M.W."/>
            <person name="Holland P.W.H."/>
            <person name="King N."/>
            <person name="Lang F.B.F."/>
            <person name="Roger A.J."/>
            <person name="Ruiz-Trillo I."/>
            <person name="Lander E."/>
            <person name="Nusbaum C."/>
        </authorList>
    </citation>
    <scope>NUCLEOTIDE SEQUENCE [LARGE SCALE GENOMIC DNA]</scope>
    <source>
        <strain evidence="2 3">ATCC 50062</strain>
    </source>
</reference>
<dbReference type="Proteomes" id="UP000054408">
    <property type="component" value="Unassembled WGS sequence"/>
</dbReference>
<dbReference type="AlphaFoldDB" id="A0A0L0DJI2"/>
<protein>
    <submittedName>
        <fullName evidence="2">Uncharacterized protein</fullName>
    </submittedName>
</protein>
<proteinExistence type="predicted"/>
<gene>
    <name evidence="2" type="ORF">AMSG_01080</name>
</gene>
<feature type="compositionally biased region" description="Low complexity" evidence="1">
    <location>
        <begin position="212"/>
        <end position="230"/>
    </location>
</feature>
<evidence type="ECO:0000256" key="1">
    <source>
        <dbReference type="SAM" id="MobiDB-lite"/>
    </source>
</evidence>